<dbReference type="EMBL" id="CM023486">
    <property type="protein sequence ID" value="KAH6927347.1"/>
    <property type="molecule type" value="Genomic_DNA"/>
</dbReference>
<evidence type="ECO:0000313" key="1">
    <source>
        <dbReference type="EMBL" id="KAH6927347.1"/>
    </source>
</evidence>
<organism evidence="1 2">
    <name type="scientific">Hyalomma asiaticum</name>
    <name type="common">Tick</name>
    <dbReference type="NCBI Taxonomy" id="266040"/>
    <lineage>
        <taxon>Eukaryota</taxon>
        <taxon>Metazoa</taxon>
        <taxon>Ecdysozoa</taxon>
        <taxon>Arthropoda</taxon>
        <taxon>Chelicerata</taxon>
        <taxon>Arachnida</taxon>
        <taxon>Acari</taxon>
        <taxon>Parasitiformes</taxon>
        <taxon>Ixodida</taxon>
        <taxon>Ixodoidea</taxon>
        <taxon>Ixodidae</taxon>
        <taxon>Hyalomminae</taxon>
        <taxon>Hyalomma</taxon>
    </lineage>
</organism>
<reference evidence="1" key="1">
    <citation type="submission" date="2020-05" db="EMBL/GenBank/DDBJ databases">
        <title>Large-scale comparative analyses of tick genomes elucidate their genetic diversity and vector capacities.</title>
        <authorList>
            <person name="Jia N."/>
            <person name="Wang J."/>
            <person name="Shi W."/>
            <person name="Du L."/>
            <person name="Sun Y."/>
            <person name="Zhan W."/>
            <person name="Jiang J."/>
            <person name="Wang Q."/>
            <person name="Zhang B."/>
            <person name="Ji P."/>
            <person name="Sakyi L.B."/>
            <person name="Cui X."/>
            <person name="Yuan T."/>
            <person name="Jiang B."/>
            <person name="Yang W."/>
            <person name="Lam T.T.-Y."/>
            <person name="Chang Q."/>
            <person name="Ding S."/>
            <person name="Wang X."/>
            <person name="Zhu J."/>
            <person name="Ruan X."/>
            <person name="Zhao L."/>
            <person name="Wei J."/>
            <person name="Que T."/>
            <person name="Du C."/>
            <person name="Cheng J."/>
            <person name="Dai P."/>
            <person name="Han X."/>
            <person name="Huang E."/>
            <person name="Gao Y."/>
            <person name="Liu J."/>
            <person name="Shao H."/>
            <person name="Ye R."/>
            <person name="Li L."/>
            <person name="Wei W."/>
            <person name="Wang X."/>
            <person name="Wang C."/>
            <person name="Yang T."/>
            <person name="Huo Q."/>
            <person name="Li W."/>
            <person name="Guo W."/>
            <person name="Chen H."/>
            <person name="Zhou L."/>
            <person name="Ni X."/>
            <person name="Tian J."/>
            <person name="Zhou Y."/>
            <person name="Sheng Y."/>
            <person name="Liu T."/>
            <person name="Pan Y."/>
            <person name="Xia L."/>
            <person name="Li J."/>
            <person name="Zhao F."/>
            <person name="Cao W."/>
        </authorList>
    </citation>
    <scope>NUCLEOTIDE SEQUENCE</scope>
    <source>
        <strain evidence="1">Hyas-2018</strain>
    </source>
</reference>
<gene>
    <name evidence="1" type="ORF">HPB50_001998</name>
</gene>
<name>A0ACB7RWT6_HYAAI</name>
<protein>
    <submittedName>
        <fullName evidence="1">Uncharacterized protein</fullName>
    </submittedName>
</protein>
<evidence type="ECO:0000313" key="2">
    <source>
        <dbReference type="Proteomes" id="UP000821845"/>
    </source>
</evidence>
<proteinExistence type="predicted"/>
<comment type="caution">
    <text evidence="1">The sequence shown here is derived from an EMBL/GenBank/DDBJ whole genome shotgun (WGS) entry which is preliminary data.</text>
</comment>
<sequence>MRPNPTVSQRSRLQQLLNALGDRRPSQLLHRIRQLLGDSMQESESPLLRELFPQLLPQNLLPVLAAAGNMPLKKLAEVADRMAEYSRAGPAVAAAAAMTPDTGDRHSRLEGNIEQFSASVAAMRTSAPGRSHGNSRSRSRSRSRGNRDIYCWYHVRFGASAKKCGEPWRWPEHTSASR</sequence>
<dbReference type="Proteomes" id="UP000821845">
    <property type="component" value="Chromosome 6"/>
</dbReference>
<keyword evidence="2" id="KW-1185">Reference proteome</keyword>
<accession>A0ACB7RWT6</accession>